<name>A0A8H6Z333_9AGAR</name>
<dbReference type="InterPro" id="IPR036047">
    <property type="entry name" value="F-box-like_dom_sf"/>
</dbReference>
<reference evidence="1" key="1">
    <citation type="submission" date="2020-05" db="EMBL/GenBank/DDBJ databases">
        <title>Mycena genomes resolve the evolution of fungal bioluminescence.</title>
        <authorList>
            <person name="Tsai I.J."/>
        </authorList>
    </citation>
    <scope>NUCLEOTIDE SEQUENCE</scope>
    <source>
        <strain evidence="1">CCC161011</strain>
    </source>
</reference>
<protein>
    <recommendedName>
        <fullName evidence="3">F-box domain-containing protein</fullName>
    </recommendedName>
</protein>
<proteinExistence type="predicted"/>
<dbReference type="Proteomes" id="UP000620124">
    <property type="component" value="Unassembled WGS sequence"/>
</dbReference>
<sequence>MTIELPAELIDAILDHLARDFTSLKACSLVCRAWVVRSRSHLFETCSLAPNNIIGFCSLLHSCTFLHHIHSLDLFREVPHQNDHWFSDIDSLCRLTGIRVLQMTAKFVDASTLEQTFFSTKFLTAFPNVTHLVFSGLAHNALRQQLVPLLDMICQFPALQDLHIRRISPHLLFSATTAIPPRELCYLTLCTHSVGPILAWLHAAGHLRHVRSLKLPSMWHHEVPFANAAFGSTLNLHCLDIPLTWLLPPVQWRYAASPFFDLSLHLNLHTLILRDSTYPDDMMQALTRLDAPSLLECLAFALDLPSYRCFQWAALDAFLACPTRFPRLRNVVFIQTINYTVPKEDAFVRRVLPLLKSSGILHTKWLRLFET</sequence>
<comment type="caution">
    <text evidence="1">The sequence shown here is derived from an EMBL/GenBank/DDBJ whole genome shotgun (WGS) entry which is preliminary data.</text>
</comment>
<accession>A0A8H6Z333</accession>
<keyword evidence="2" id="KW-1185">Reference proteome</keyword>
<evidence type="ECO:0000313" key="2">
    <source>
        <dbReference type="Proteomes" id="UP000620124"/>
    </source>
</evidence>
<dbReference type="OrthoDB" id="2788229at2759"/>
<dbReference type="EMBL" id="JACAZI010000002">
    <property type="protein sequence ID" value="KAF7368976.1"/>
    <property type="molecule type" value="Genomic_DNA"/>
</dbReference>
<organism evidence="1 2">
    <name type="scientific">Mycena venus</name>
    <dbReference type="NCBI Taxonomy" id="2733690"/>
    <lineage>
        <taxon>Eukaryota</taxon>
        <taxon>Fungi</taxon>
        <taxon>Dikarya</taxon>
        <taxon>Basidiomycota</taxon>
        <taxon>Agaricomycotina</taxon>
        <taxon>Agaricomycetes</taxon>
        <taxon>Agaricomycetidae</taxon>
        <taxon>Agaricales</taxon>
        <taxon>Marasmiineae</taxon>
        <taxon>Mycenaceae</taxon>
        <taxon>Mycena</taxon>
    </lineage>
</organism>
<evidence type="ECO:0000313" key="1">
    <source>
        <dbReference type="EMBL" id="KAF7368976.1"/>
    </source>
</evidence>
<evidence type="ECO:0008006" key="3">
    <source>
        <dbReference type="Google" id="ProtNLM"/>
    </source>
</evidence>
<gene>
    <name evidence="1" type="ORF">MVEN_00224000</name>
</gene>
<dbReference type="AlphaFoldDB" id="A0A8H6Z333"/>
<dbReference type="SUPFAM" id="SSF81383">
    <property type="entry name" value="F-box domain"/>
    <property type="match status" value="1"/>
</dbReference>